<keyword evidence="14" id="KW-1185">Reference proteome</keyword>
<evidence type="ECO:0000256" key="11">
    <source>
        <dbReference type="SAM" id="Phobius"/>
    </source>
</evidence>
<comment type="caution">
    <text evidence="13">The sequence shown here is derived from an EMBL/GenBank/DDBJ whole genome shotgun (WGS) entry which is preliminary data.</text>
</comment>
<keyword evidence="7 13" id="KW-0067">ATP-binding</keyword>
<evidence type="ECO:0000256" key="10">
    <source>
        <dbReference type="SAM" id="MobiDB-lite"/>
    </source>
</evidence>
<keyword evidence="6" id="KW-0547">Nucleotide-binding</keyword>
<proteinExistence type="inferred from homology"/>
<feature type="transmembrane region" description="Helical" evidence="11">
    <location>
        <begin position="1209"/>
        <end position="1226"/>
    </location>
</feature>
<feature type="transmembrane region" description="Helical" evidence="11">
    <location>
        <begin position="1409"/>
        <end position="1433"/>
    </location>
</feature>
<comment type="similarity">
    <text evidence="2">Belongs to the ABC transporter superfamily. ABCA family.</text>
</comment>
<dbReference type="OrthoDB" id="6512918at2759"/>
<feature type="domain" description="ABC transporter" evidence="12">
    <location>
        <begin position="1493"/>
        <end position="1724"/>
    </location>
</feature>
<accession>A0A226EI62</accession>
<keyword evidence="3" id="KW-0813">Transport</keyword>
<dbReference type="InterPro" id="IPR003593">
    <property type="entry name" value="AAA+_ATPase"/>
</dbReference>
<dbReference type="InterPro" id="IPR013525">
    <property type="entry name" value="ABC2_TM"/>
</dbReference>
<feature type="transmembrane region" description="Helical" evidence="11">
    <location>
        <begin position="453"/>
        <end position="479"/>
    </location>
</feature>
<evidence type="ECO:0000256" key="5">
    <source>
        <dbReference type="ARBA" id="ARBA00022737"/>
    </source>
</evidence>
<dbReference type="GO" id="GO:0140359">
    <property type="term" value="F:ABC-type transporter activity"/>
    <property type="evidence" value="ECO:0007669"/>
    <property type="project" value="InterPro"/>
</dbReference>
<name>A0A226EI62_FOLCA</name>
<dbReference type="GO" id="GO:0005524">
    <property type="term" value="F:ATP binding"/>
    <property type="evidence" value="ECO:0007669"/>
    <property type="project" value="UniProtKB-KW"/>
</dbReference>
<dbReference type="SMART" id="SM00382">
    <property type="entry name" value="AAA"/>
    <property type="match status" value="2"/>
</dbReference>
<dbReference type="Proteomes" id="UP000198287">
    <property type="component" value="Unassembled WGS sequence"/>
</dbReference>
<dbReference type="SUPFAM" id="SSF52540">
    <property type="entry name" value="P-loop containing nucleoside triphosphate hydrolases"/>
    <property type="match status" value="2"/>
</dbReference>
<evidence type="ECO:0000256" key="9">
    <source>
        <dbReference type="ARBA" id="ARBA00023136"/>
    </source>
</evidence>
<dbReference type="GO" id="GO:0016020">
    <property type="term" value="C:membrane"/>
    <property type="evidence" value="ECO:0007669"/>
    <property type="project" value="UniProtKB-SubCell"/>
</dbReference>
<evidence type="ECO:0000256" key="1">
    <source>
        <dbReference type="ARBA" id="ARBA00004141"/>
    </source>
</evidence>
<feature type="transmembrane region" description="Helical" evidence="11">
    <location>
        <begin position="524"/>
        <end position="543"/>
    </location>
</feature>
<feature type="transmembrane region" description="Helical" evidence="11">
    <location>
        <begin position="141"/>
        <end position="161"/>
    </location>
</feature>
<reference evidence="13 14" key="1">
    <citation type="submission" date="2015-12" db="EMBL/GenBank/DDBJ databases">
        <title>The genome of Folsomia candida.</title>
        <authorList>
            <person name="Faddeeva A."/>
            <person name="Derks M.F."/>
            <person name="Anvar Y."/>
            <person name="Smit S."/>
            <person name="Van Straalen N."/>
            <person name="Roelofs D."/>
        </authorList>
    </citation>
    <scope>NUCLEOTIDE SEQUENCE [LARGE SCALE GENOMIC DNA]</scope>
    <source>
        <strain evidence="13 14">VU population</strain>
        <tissue evidence="13">Whole body</tissue>
    </source>
</reference>
<feature type="compositionally biased region" description="Basic and acidic residues" evidence="10">
    <location>
        <begin position="1"/>
        <end position="12"/>
    </location>
</feature>
<feature type="transmembrane region" description="Helical" evidence="11">
    <location>
        <begin position="410"/>
        <end position="433"/>
    </location>
</feature>
<dbReference type="InterPro" id="IPR027417">
    <property type="entry name" value="P-loop_NTPase"/>
</dbReference>
<keyword evidence="5" id="KW-0677">Repeat</keyword>
<dbReference type="PANTHER" id="PTHR19229">
    <property type="entry name" value="ATP-BINDING CASSETTE TRANSPORTER SUBFAMILY A ABCA"/>
    <property type="match status" value="1"/>
</dbReference>
<feature type="transmembrane region" description="Helical" evidence="11">
    <location>
        <begin position="1041"/>
        <end position="1064"/>
    </location>
</feature>
<feature type="region of interest" description="Disordered" evidence="10">
    <location>
        <begin position="1"/>
        <end position="20"/>
    </location>
</feature>
<comment type="subcellular location">
    <subcellularLocation>
        <location evidence="1">Membrane</location>
        <topology evidence="1">Multi-pass membrane protein</topology>
    </subcellularLocation>
</comment>
<feature type="transmembrane region" description="Helical" evidence="11">
    <location>
        <begin position="486"/>
        <end position="504"/>
    </location>
</feature>
<dbReference type="PROSITE" id="PS50893">
    <property type="entry name" value="ABC_TRANSPORTER_2"/>
    <property type="match status" value="2"/>
</dbReference>
<dbReference type="EMBL" id="LNIX01000003">
    <property type="protein sequence ID" value="OXA57030.1"/>
    <property type="molecule type" value="Genomic_DNA"/>
</dbReference>
<evidence type="ECO:0000313" key="13">
    <source>
        <dbReference type="EMBL" id="OXA57030.1"/>
    </source>
</evidence>
<evidence type="ECO:0000256" key="2">
    <source>
        <dbReference type="ARBA" id="ARBA00008869"/>
    </source>
</evidence>
<sequence length="1837" mass="210290">MDSGSKKNRNDENLETFRSSTWKMPTSSNFPIPVIAVNEKAVNLPDLEPKNSTASTSTATTIPDLAGKLTMTQHDMDDDSSDMTLTGLRQRLIRKSKGRTEDGGGGGEQANLKLWRRKLVILIWLNFIMKYRKLFLTFVEFAFPIICAAVICAGVILNNTWMIQFTIEDKKVPEGNPFHPYQPMSQKRILNYVCSNNAFCDDDPDAEPGKRVLQRYHYIVYTPNNTFINHLMSKVEDFLKVDVQGTKESKFYGVPTPVELDNALKTQWDKQDEKTRYPYGVVFSFGGIHKDFRDKIEANETLPAKLRYTIRTFYPETANTDENFPFVEHSSRPRSRHEVSPYISTGFSGLQLAIDITWVEMVKAEVSTENKMILQDSDFKELYSAAGRSPYVKMYEYPVFLDESIQFKSWISIVLAIIIAYVCTNFAVVQEIAEETKAGKIELLKLHGLTPALHWISYGMNMCVLASLISLFMAVILYYSFADHSILHYEHLVIIWLFFFLHGVAQYTENLLLVQFFSASPSTAGMFAVFKSLASFLLPMLLFKLRILTRVPNFILCMFNPQWCLANGIYVFLQYELYENGLQWYDFPVLIDTEVYIMASIPICCILFVYTITIFLLLTIYFDRVFSKPYAPSITWAYLWKLRNKPKPEHQKPPPPINYKEMPQMYERPPIDLRCTIKVRNLCKTFATEASYEISLDNISVDIFEGEILAVVGPAGSGKTNFLHLLAGLTNPTSGFVEMKNLKVHEYSDILNHFISICPQKCMLFPTLSVEDHVVFASRMAMSLASSPTILILDEPTQGMDVESSKQLWKYLLSLKNKRTVVVATSRLEDAELFCDRMLLLVNGKVVCYGTANRIKRYYGDNETSKWYSTHLQKCMCSMNCSLYADVGSIVNIQEGGVPISHSGLQKLIDSEIKGATKLAPLGFTTGERTRRYLLPFGEPYAALLEKIEDRSEALKYRKMWISRVELGGLLYKISGSKMIESALTGKTIIHDEDEPDQATHHHKPRLNTIPDMLLPERTTMKQFQALLTKKWLTMTQRNRFLLSEFIVPIAFMVMMIAFSSHFLNHNPESLARTLRMEYYTNSVALIKPSGDNRKAWVASFKKVSGRMETEYLEEEMDMSAELKRRKGHTLTNERRQAIIGVEKADGNLIGYYSSNSYHSCPIVINLMSNAVLAMLSINSEKKYAVRVANHPMQQYEGFPSGSTQGNTIIMYAYILSIILALISASEMRLPLWERLNGMKTLEKMAGVRPIIYWLTNYCGDFAVNLIMTIILMGILCVINMIGNGQQFEGRYEKRILPMSITYQVMRVDISDFAIVLRYILHIFPPYSLTSALVHYFHIVMDRSFCNVMDHDRCAEYENALNSEDDSKLAEKLHVKLFSDSILRACCKSFCESEGICHKKKQFFVNTPVPGLLVDIFAIGAQGVFFWLTVLLMENKIPQNIFFYLKTTLLGDKEIKATLEDTRDTEEPEDVKREHQRVDYMIDIEDNVESEIILVQDVCKFYVTEKCIDHVYFSIPVRSTTGLLGLAKSGMSTLIRLLTGELRLSAGNIYMENEHLTKRNRRHCTMKMGYCPQDNAYYPDLTGFQMLKLFAQLRGVPESQIDVQVRRWLTTLDLEGVARMSCKGYRPGQRQLLCCAMAMIGWTRVVLMDQPTAELDLREREIFWMAINEAKKKGQTTFFTSTFTEEVRYCTDKAMILDNGEILSVDEPSEVFQENSRGFTLSIKLRALAFKSLTPYEVGTKVDQLRDHIIRHLSPCELTVDEGNTLIYQMKDLTTKLSYAYGIMEGARERFPNLLDNFLISESSLDDVIYNLHKKARMRKSVTEDGNEEEHRHSGSI</sequence>
<dbReference type="InterPro" id="IPR026082">
    <property type="entry name" value="ABCA"/>
</dbReference>
<feature type="domain" description="ABC transporter" evidence="12">
    <location>
        <begin position="677"/>
        <end position="868"/>
    </location>
</feature>
<dbReference type="GO" id="GO:0016887">
    <property type="term" value="F:ATP hydrolysis activity"/>
    <property type="evidence" value="ECO:0007669"/>
    <property type="project" value="InterPro"/>
</dbReference>
<feature type="transmembrane region" description="Helical" evidence="11">
    <location>
        <begin position="595"/>
        <end position="622"/>
    </location>
</feature>
<evidence type="ECO:0000256" key="7">
    <source>
        <dbReference type="ARBA" id="ARBA00022840"/>
    </source>
</evidence>
<gene>
    <name evidence="13" type="ORF">Fcan01_08166</name>
</gene>
<evidence type="ECO:0000313" key="14">
    <source>
        <dbReference type="Proteomes" id="UP000198287"/>
    </source>
</evidence>
<evidence type="ECO:0000256" key="3">
    <source>
        <dbReference type="ARBA" id="ARBA00022448"/>
    </source>
</evidence>
<keyword evidence="4 11" id="KW-0812">Transmembrane</keyword>
<dbReference type="Pfam" id="PF12698">
    <property type="entry name" value="ABC2_membrane_3"/>
    <property type="match status" value="1"/>
</dbReference>
<dbReference type="PANTHER" id="PTHR19229:SF36">
    <property type="entry name" value="ATP-BINDING CASSETTE SUB-FAMILY A MEMBER 2"/>
    <property type="match status" value="1"/>
</dbReference>
<keyword evidence="9 11" id="KW-0472">Membrane</keyword>
<evidence type="ECO:0000256" key="8">
    <source>
        <dbReference type="ARBA" id="ARBA00022989"/>
    </source>
</evidence>
<dbReference type="InterPro" id="IPR003439">
    <property type="entry name" value="ABC_transporter-like_ATP-bd"/>
</dbReference>
<organism evidence="13 14">
    <name type="scientific">Folsomia candida</name>
    <name type="common">Springtail</name>
    <dbReference type="NCBI Taxonomy" id="158441"/>
    <lineage>
        <taxon>Eukaryota</taxon>
        <taxon>Metazoa</taxon>
        <taxon>Ecdysozoa</taxon>
        <taxon>Arthropoda</taxon>
        <taxon>Hexapoda</taxon>
        <taxon>Collembola</taxon>
        <taxon>Entomobryomorpha</taxon>
        <taxon>Isotomoidea</taxon>
        <taxon>Isotomidae</taxon>
        <taxon>Proisotominae</taxon>
        <taxon>Folsomia</taxon>
    </lineage>
</organism>
<dbReference type="Pfam" id="PF00005">
    <property type="entry name" value="ABC_tran"/>
    <property type="match status" value="2"/>
</dbReference>
<feature type="transmembrane region" description="Helical" evidence="11">
    <location>
        <begin position="1262"/>
        <end position="1282"/>
    </location>
</feature>
<keyword evidence="8 11" id="KW-1133">Transmembrane helix</keyword>
<protein>
    <submittedName>
        <fullName evidence="13">ATP-binding cassette sub-family A member 3</fullName>
    </submittedName>
</protein>
<dbReference type="Gene3D" id="3.40.50.300">
    <property type="entry name" value="P-loop containing nucleotide triphosphate hydrolases"/>
    <property type="match status" value="3"/>
</dbReference>
<evidence type="ECO:0000256" key="6">
    <source>
        <dbReference type="ARBA" id="ARBA00022741"/>
    </source>
</evidence>
<evidence type="ECO:0000259" key="12">
    <source>
        <dbReference type="PROSITE" id="PS50893"/>
    </source>
</evidence>
<evidence type="ECO:0000256" key="4">
    <source>
        <dbReference type="ARBA" id="ARBA00022692"/>
    </source>
</evidence>